<dbReference type="EMBL" id="MHKU01000029">
    <property type="protein sequence ID" value="OGY96523.1"/>
    <property type="molecule type" value="Genomic_DNA"/>
</dbReference>
<keyword evidence="4 5" id="KW-0694">RNA-binding</keyword>
<evidence type="ECO:0000256" key="4">
    <source>
        <dbReference type="HAMAP-Rule" id="MF_01363"/>
    </source>
</evidence>
<comment type="function">
    <text evidence="4 5">This protein binds to 23S rRNA in the presence of protein L20.</text>
</comment>
<dbReference type="GO" id="GO:0003735">
    <property type="term" value="F:structural constituent of ribosome"/>
    <property type="evidence" value="ECO:0007669"/>
    <property type="project" value="InterPro"/>
</dbReference>
<dbReference type="PANTHER" id="PTHR21349">
    <property type="entry name" value="50S RIBOSOMAL PROTEIN L21"/>
    <property type="match status" value="1"/>
</dbReference>
<accession>A0A1G2C530</accession>
<organism evidence="6 7">
    <name type="scientific">Candidatus Liptonbacteria bacterium GWB1_49_6</name>
    <dbReference type="NCBI Taxonomy" id="1798644"/>
    <lineage>
        <taxon>Bacteria</taxon>
        <taxon>Candidatus Liptoniibacteriota</taxon>
    </lineage>
</organism>
<dbReference type="InterPro" id="IPR036164">
    <property type="entry name" value="bL21-like_sf"/>
</dbReference>
<comment type="caution">
    <text evidence="6">The sequence shown here is derived from an EMBL/GenBank/DDBJ whole genome shotgun (WGS) entry which is preliminary data.</text>
</comment>
<dbReference type="GO" id="GO:1990904">
    <property type="term" value="C:ribonucleoprotein complex"/>
    <property type="evidence" value="ECO:0007669"/>
    <property type="project" value="UniProtKB-KW"/>
</dbReference>
<dbReference type="STRING" id="1798644.A2122_01270"/>
<evidence type="ECO:0000256" key="3">
    <source>
        <dbReference type="ARBA" id="ARBA00023274"/>
    </source>
</evidence>
<name>A0A1G2C530_9BACT</name>
<evidence type="ECO:0000256" key="5">
    <source>
        <dbReference type="RuleBase" id="RU000562"/>
    </source>
</evidence>
<dbReference type="AlphaFoldDB" id="A0A1G2C530"/>
<keyword evidence="4 5" id="KW-0699">rRNA-binding</keyword>
<dbReference type="GO" id="GO:0005840">
    <property type="term" value="C:ribosome"/>
    <property type="evidence" value="ECO:0007669"/>
    <property type="project" value="UniProtKB-KW"/>
</dbReference>
<dbReference type="Pfam" id="PF00829">
    <property type="entry name" value="Ribosomal_L21p"/>
    <property type="match status" value="1"/>
</dbReference>
<sequence>MTTFAVIESGGKQYRVAVGEKVSVEKLDSEAGKEVVFDKVLLRVQGGEVEIGMPYLMGSGVSGKVIEQGRGKKKIIFRYHSKTRYRKKKGHRQPFTQVEIVKI</sequence>
<dbReference type="HAMAP" id="MF_01363">
    <property type="entry name" value="Ribosomal_bL21"/>
    <property type="match status" value="1"/>
</dbReference>
<dbReference type="GO" id="GO:0019843">
    <property type="term" value="F:rRNA binding"/>
    <property type="evidence" value="ECO:0007669"/>
    <property type="project" value="UniProtKB-UniRule"/>
</dbReference>
<dbReference type="InterPro" id="IPR001787">
    <property type="entry name" value="Ribosomal_bL21"/>
</dbReference>
<dbReference type="PANTHER" id="PTHR21349:SF0">
    <property type="entry name" value="LARGE RIBOSOMAL SUBUNIT PROTEIN BL21M"/>
    <property type="match status" value="1"/>
</dbReference>
<proteinExistence type="inferred from homology"/>
<evidence type="ECO:0000313" key="7">
    <source>
        <dbReference type="Proteomes" id="UP000176648"/>
    </source>
</evidence>
<keyword evidence="2 4" id="KW-0689">Ribosomal protein</keyword>
<reference evidence="6 7" key="1">
    <citation type="journal article" date="2016" name="Nat. Commun.">
        <title>Thousands of microbial genomes shed light on interconnected biogeochemical processes in an aquifer system.</title>
        <authorList>
            <person name="Anantharaman K."/>
            <person name="Brown C.T."/>
            <person name="Hug L.A."/>
            <person name="Sharon I."/>
            <person name="Castelle C.J."/>
            <person name="Probst A.J."/>
            <person name="Thomas B.C."/>
            <person name="Singh A."/>
            <person name="Wilkins M.J."/>
            <person name="Karaoz U."/>
            <person name="Brodie E.L."/>
            <person name="Williams K.H."/>
            <person name="Hubbard S.S."/>
            <person name="Banfield J.F."/>
        </authorList>
    </citation>
    <scope>NUCLEOTIDE SEQUENCE [LARGE SCALE GENOMIC DNA]</scope>
</reference>
<dbReference type="Proteomes" id="UP000176648">
    <property type="component" value="Unassembled WGS sequence"/>
</dbReference>
<comment type="subunit">
    <text evidence="4">Part of the 50S ribosomal subunit. Contacts protein L20.</text>
</comment>
<evidence type="ECO:0000313" key="6">
    <source>
        <dbReference type="EMBL" id="OGY96523.1"/>
    </source>
</evidence>
<dbReference type="SUPFAM" id="SSF141091">
    <property type="entry name" value="L21p-like"/>
    <property type="match status" value="1"/>
</dbReference>
<dbReference type="InterPro" id="IPR028909">
    <property type="entry name" value="bL21-like"/>
</dbReference>
<keyword evidence="3 4" id="KW-0687">Ribonucleoprotein</keyword>
<dbReference type="NCBIfam" id="TIGR00061">
    <property type="entry name" value="L21"/>
    <property type="match status" value="1"/>
</dbReference>
<comment type="similarity">
    <text evidence="1 4 5">Belongs to the bacterial ribosomal protein bL21 family.</text>
</comment>
<dbReference type="GO" id="GO:0006412">
    <property type="term" value="P:translation"/>
    <property type="evidence" value="ECO:0007669"/>
    <property type="project" value="UniProtKB-UniRule"/>
</dbReference>
<dbReference type="GO" id="GO:0005737">
    <property type="term" value="C:cytoplasm"/>
    <property type="evidence" value="ECO:0007669"/>
    <property type="project" value="UniProtKB-ARBA"/>
</dbReference>
<evidence type="ECO:0000256" key="2">
    <source>
        <dbReference type="ARBA" id="ARBA00022980"/>
    </source>
</evidence>
<protein>
    <recommendedName>
        <fullName evidence="4">Large ribosomal subunit protein bL21</fullName>
    </recommendedName>
</protein>
<gene>
    <name evidence="4" type="primary">rplU</name>
    <name evidence="6" type="ORF">A2122_01270</name>
</gene>
<evidence type="ECO:0000256" key="1">
    <source>
        <dbReference type="ARBA" id="ARBA00008563"/>
    </source>
</evidence>